<gene>
    <name evidence="8" type="primary">LOC108834410</name>
</gene>
<dbReference type="OrthoDB" id="1935281at2759"/>
<feature type="domain" description="BHLH" evidence="6">
    <location>
        <begin position="78"/>
        <end position="130"/>
    </location>
</feature>
<keyword evidence="4" id="KW-0539">Nucleus</keyword>
<dbReference type="GO" id="GO:0000981">
    <property type="term" value="F:DNA-binding transcription factor activity, RNA polymerase II-specific"/>
    <property type="evidence" value="ECO:0007669"/>
    <property type="project" value="TreeGrafter"/>
</dbReference>
<dbReference type="InterPro" id="IPR015660">
    <property type="entry name" value="MASH1/Ascl1a-like"/>
</dbReference>
<dbReference type="CDD" id="cd18914">
    <property type="entry name" value="bHLH_AtORG2_like"/>
    <property type="match status" value="1"/>
</dbReference>
<evidence type="ECO:0000256" key="2">
    <source>
        <dbReference type="ARBA" id="ARBA00023015"/>
    </source>
</evidence>
<evidence type="ECO:0000256" key="5">
    <source>
        <dbReference type="SAM" id="Coils"/>
    </source>
</evidence>
<dbReference type="PROSITE" id="PS50888">
    <property type="entry name" value="BHLH"/>
    <property type="match status" value="1"/>
</dbReference>
<dbReference type="GeneID" id="108834410"/>
<dbReference type="KEGG" id="rsz:108834410"/>
<protein>
    <submittedName>
        <fullName evidence="8">Transcription factor bHLH55-like</fullName>
    </submittedName>
</protein>
<evidence type="ECO:0000256" key="4">
    <source>
        <dbReference type="ARBA" id="ARBA00023242"/>
    </source>
</evidence>
<dbReference type="SUPFAM" id="SSF47459">
    <property type="entry name" value="HLH, helix-loop-helix DNA-binding domain"/>
    <property type="match status" value="1"/>
</dbReference>
<dbReference type="GO" id="GO:0000977">
    <property type="term" value="F:RNA polymerase II transcription regulatory region sequence-specific DNA binding"/>
    <property type="evidence" value="ECO:0007669"/>
    <property type="project" value="TreeGrafter"/>
</dbReference>
<keyword evidence="7" id="KW-1185">Reference proteome</keyword>
<evidence type="ECO:0000256" key="1">
    <source>
        <dbReference type="ARBA" id="ARBA00004123"/>
    </source>
</evidence>
<sequence length="264" mass="30332">MQYPMAFPSSSSFSVDFAYENELDFSSLLTPSTFVSFQEHTPSNPIIHCARTENDGRQRIRERIMPDEITKEDVEPKNKRAKHREIERQRRQEVTSLFKHLRYILPVQYVKGKRSSSDHVHEAVNYIKDLEKKIKEVSEKRDRIKRSITHPSPAGYCPIRSLAASCSSSSSSNCFCVGDTHVDVKVRTCLVGIEIVASCCFRLESRLSSVLQLLVQEQCFNVVSCISTRLHLRFLHTIFCEVEKGIEINFSELQEKIIKMGTRA</sequence>
<dbReference type="PANTHER" id="PTHR13935:SF110">
    <property type="entry name" value="TRANSCRIPTION FACTOR BHLH55"/>
    <property type="match status" value="1"/>
</dbReference>
<dbReference type="Pfam" id="PF00010">
    <property type="entry name" value="HLH"/>
    <property type="match status" value="1"/>
</dbReference>
<dbReference type="PANTHER" id="PTHR13935">
    <property type="entry name" value="ACHAETE-SCUTE TRANSCRIPTION FACTOR-RELATED"/>
    <property type="match status" value="1"/>
</dbReference>
<dbReference type="GO" id="GO:0090575">
    <property type="term" value="C:RNA polymerase II transcription regulator complex"/>
    <property type="evidence" value="ECO:0007669"/>
    <property type="project" value="TreeGrafter"/>
</dbReference>
<feature type="coiled-coil region" evidence="5">
    <location>
        <begin position="120"/>
        <end position="147"/>
    </location>
</feature>
<dbReference type="Proteomes" id="UP000504610">
    <property type="component" value="Chromosome 1"/>
</dbReference>
<reference evidence="7" key="1">
    <citation type="journal article" date="2019" name="Database">
        <title>The radish genome database (RadishGD): an integrated information resource for radish genomics.</title>
        <authorList>
            <person name="Yu H.J."/>
            <person name="Baek S."/>
            <person name="Lee Y.J."/>
            <person name="Cho A."/>
            <person name="Mun J.H."/>
        </authorList>
    </citation>
    <scope>NUCLEOTIDE SEQUENCE [LARGE SCALE GENOMIC DNA]</scope>
    <source>
        <strain evidence="7">cv. WK10039</strain>
    </source>
</reference>
<accession>A0A6J0LSK1</accession>
<comment type="subcellular location">
    <subcellularLocation>
        <location evidence="1">Nucleus</location>
    </subcellularLocation>
</comment>
<keyword evidence="2" id="KW-0805">Transcription regulation</keyword>
<keyword evidence="3" id="KW-0804">Transcription</keyword>
<dbReference type="AlphaFoldDB" id="A0A6J0LSK1"/>
<keyword evidence="5" id="KW-0175">Coiled coil</keyword>
<dbReference type="Gene3D" id="4.10.280.10">
    <property type="entry name" value="Helix-loop-helix DNA-binding domain"/>
    <property type="match status" value="1"/>
</dbReference>
<evidence type="ECO:0000259" key="6">
    <source>
        <dbReference type="PROSITE" id="PS50888"/>
    </source>
</evidence>
<dbReference type="GO" id="GO:0046983">
    <property type="term" value="F:protein dimerization activity"/>
    <property type="evidence" value="ECO:0007669"/>
    <property type="project" value="InterPro"/>
</dbReference>
<dbReference type="RefSeq" id="XP_018463245.2">
    <property type="nucleotide sequence ID" value="XM_018607743.2"/>
</dbReference>
<dbReference type="InterPro" id="IPR011598">
    <property type="entry name" value="bHLH_dom"/>
</dbReference>
<reference evidence="8" key="2">
    <citation type="submission" date="2025-08" db="UniProtKB">
        <authorList>
            <consortium name="RefSeq"/>
        </authorList>
    </citation>
    <scope>IDENTIFICATION</scope>
    <source>
        <tissue evidence="8">Leaf</tissue>
    </source>
</reference>
<evidence type="ECO:0000313" key="7">
    <source>
        <dbReference type="Proteomes" id="UP000504610"/>
    </source>
</evidence>
<evidence type="ECO:0000256" key="3">
    <source>
        <dbReference type="ARBA" id="ARBA00023163"/>
    </source>
</evidence>
<evidence type="ECO:0000313" key="8">
    <source>
        <dbReference type="RefSeq" id="XP_018463245.2"/>
    </source>
</evidence>
<proteinExistence type="predicted"/>
<organism evidence="7 8">
    <name type="scientific">Raphanus sativus</name>
    <name type="common">Radish</name>
    <name type="synonym">Raphanus raphanistrum var. sativus</name>
    <dbReference type="NCBI Taxonomy" id="3726"/>
    <lineage>
        <taxon>Eukaryota</taxon>
        <taxon>Viridiplantae</taxon>
        <taxon>Streptophyta</taxon>
        <taxon>Embryophyta</taxon>
        <taxon>Tracheophyta</taxon>
        <taxon>Spermatophyta</taxon>
        <taxon>Magnoliopsida</taxon>
        <taxon>eudicotyledons</taxon>
        <taxon>Gunneridae</taxon>
        <taxon>Pentapetalae</taxon>
        <taxon>rosids</taxon>
        <taxon>malvids</taxon>
        <taxon>Brassicales</taxon>
        <taxon>Brassicaceae</taxon>
        <taxon>Brassiceae</taxon>
        <taxon>Raphanus</taxon>
    </lineage>
</organism>
<dbReference type="InterPro" id="IPR036638">
    <property type="entry name" value="HLH_DNA-bd_sf"/>
</dbReference>
<name>A0A6J0LSK1_RAPSA</name>